<accession>A0AAV4N0Q7</accession>
<gene>
    <name evidence="1" type="ORF">CDAR_85001</name>
</gene>
<dbReference type="AlphaFoldDB" id="A0AAV4N0Q7"/>
<evidence type="ECO:0000313" key="2">
    <source>
        <dbReference type="Proteomes" id="UP001054837"/>
    </source>
</evidence>
<name>A0AAV4N0Q7_9ARAC</name>
<comment type="caution">
    <text evidence="1">The sequence shown here is derived from an EMBL/GenBank/DDBJ whole genome shotgun (WGS) entry which is preliminary data.</text>
</comment>
<dbReference type="EMBL" id="BPLQ01001054">
    <property type="protein sequence ID" value="GIX77794.1"/>
    <property type="molecule type" value="Genomic_DNA"/>
</dbReference>
<organism evidence="1 2">
    <name type="scientific">Caerostris darwini</name>
    <dbReference type="NCBI Taxonomy" id="1538125"/>
    <lineage>
        <taxon>Eukaryota</taxon>
        <taxon>Metazoa</taxon>
        <taxon>Ecdysozoa</taxon>
        <taxon>Arthropoda</taxon>
        <taxon>Chelicerata</taxon>
        <taxon>Arachnida</taxon>
        <taxon>Araneae</taxon>
        <taxon>Araneomorphae</taxon>
        <taxon>Entelegynae</taxon>
        <taxon>Araneoidea</taxon>
        <taxon>Araneidae</taxon>
        <taxon>Caerostris</taxon>
    </lineage>
</organism>
<protein>
    <submittedName>
        <fullName evidence="1">Uncharacterized protein</fullName>
    </submittedName>
</protein>
<evidence type="ECO:0000313" key="1">
    <source>
        <dbReference type="EMBL" id="GIX77794.1"/>
    </source>
</evidence>
<dbReference type="Proteomes" id="UP001054837">
    <property type="component" value="Unassembled WGS sequence"/>
</dbReference>
<sequence>MTQTVFYIRKSTSRISCRFYPYSVCRRYVEQRRALTCTLADDKVSGGGTSFSSEQNSIVPKFRDGSCSTSSDYSGRELRGVSNSNRFLRVECGICCGKIKLFFFEGRGCG</sequence>
<keyword evidence="2" id="KW-1185">Reference proteome</keyword>
<reference evidence="1 2" key="1">
    <citation type="submission" date="2021-06" db="EMBL/GenBank/DDBJ databases">
        <title>Caerostris darwini draft genome.</title>
        <authorList>
            <person name="Kono N."/>
            <person name="Arakawa K."/>
        </authorList>
    </citation>
    <scope>NUCLEOTIDE SEQUENCE [LARGE SCALE GENOMIC DNA]</scope>
</reference>
<proteinExistence type="predicted"/>